<dbReference type="Proteomes" id="UP000672526">
    <property type="component" value="Unassembled WGS sequence"/>
</dbReference>
<sequence length="143" mass="15655">MMRQKMEGPAEAGRISDAKAIQSNAFQPLPARTPQIIHSPQIAVNLGQATSFGPDAAFTAMQSAIGELMRAQGMKQETAKYAASTRRCAGDSDARLACKQENDVLRESVVGRSRRLTRNPARRQLPPLRRQDLVCFSTALSAW</sequence>
<name>A0ABM8RPG2_9BURK</name>
<comment type="caution">
    <text evidence="1">The sequence shown here is derived from an EMBL/GenBank/DDBJ whole genome shotgun (WGS) entry which is preliminary data.</text>
</comment>
<reference evidence="1 2" key="1">
    <citation type="submission" date="2021-02" db="EMBL/GenBank/DDBJ databases">
        <authorList>
            <person name="Vanwijnsberghe S."/>
        </authorList>
    </citation>
    <scope>NUCLEOTIDE SEQUENCE [LARGE SCALE GENOMIC DNA]</scope>
    <source>
        <strain evidence="1 2">LMG 31837</strain>
    </source>
</reference>
<accession>A0ABM8RPG2</accession>
<evidence type="ECO:0000313" key="2">
    <source>
        <dbReference type="Proteomes" id="UP000672526"/>
    </source>
</evidence>
<dbReference type="EMBL" id="CAJNBK010000009">
    <property type="protein sequence ID" value="CAE6764604.1"/>
    <property type="molecule type" value="Genomic_DNA"/>
</dbReference>
<proteinExistence type="predicted"/>
<keyword evidence="2" id="KW-1185">Reference proteome</keyword>
<protein>
    <submittedName>
        <fullName evidence="1">Uncharacterized protein</fullName>
    </submittedName>
</protein>
<organism evidence="1 2">
    <name type="scientific">Paraburkholderia haematera</name>
    <dbReference type="NCBI Taxonomy" id="2793077"/>
    <lineage>
        <taxon>Bacteria</taxon>
        <taxon>Pseudomonadati</taxon>
        <taxon>Pseudomonadota</taxon>
        <taxon>Betaproteobacteria</taxon>
        <taxon>Burkholderiales</taxon>
        <taxon>Burkholderiaceae</taxon>
        <taxon>Paraburkholderia</taxon>
    </lineage>
</organism>
<evidence type="ECO:0000313" key="1">
    <source>
        <dbReference type="EMBL" id="CAE6764604.1"/>
    </source>
</evidence>
<gene>
    <name evidence="1" type="ORF">R69888_03572</name>
</gene>